<gene>
    <name evidence="3" type="ORF">NOR_03357</name>
</gene>
<protein>
    <recommendedName>
        <fullName evidence="2">DUF7907 domain-containing protein</fullName>
    </recommendedName>
</protein>
<evidence type="ECO:0000313" key="4">
    <source>
        <dbReference type="Proteomes" id="UP000243498"/>
    </source>
</evidence>
<dbReference type="EMBL" id="AZHC01000008">
    <property type="protein sequence ID" value="OAA45568.1"/>
    <property type="molecule type" value="Genomic_DNA"/>
</dbReference>
<comment type="caution">
    <text evidence="3">The sequence shown here is derived from an EMBL/GenBank/DDBJ whole genome shotgun (WGS) entry which is preliminary data.</text>
</comment>
<name>A0A162JKF0_METRR</name>
<sequence>MVKMFHAAALLLASLATATASPSDALKLPSCDHQGEAKGFNLIINVTDLSYDPARLIHGTGITKLELSKSDTLLIANEYAALPLTFFQNGTDSNCELLADSDDPAFHYGTKITVDEEFKDISGVQLDFGHAQRGLCAVDRPPCDAFTDRELANLLICKQKVGEYARTAHVLKQHASNRNVTIPEACMPVRLLPECAEFEKPIHTEYSGHDEAATVGCLRNVSDWIWT</sequence>
<dbReference type="AlphaFoldDB" id="A0A162JKF0"/>
<dbReference type="OrthoDB" id="3518533at2759"/>
<reference evidence="3 4" key="1">
    <citation type="journal article" date="2016" name="Genome Biol. Evol.">
        <title>Divergent and convergent evolution of fungal pathogenicity.</title>
        <authorList>
            <person name="Shang Y."/>
            <person name="Xiao G."/>
            <person name="Zheng P."/>
            <person name="Cen K."/>
            <person name="Zhan S."/>
            <person name="Wang C."/>
        </authorList>
    </citation>
    <scope>NUCLEOTIDE SEQUENCE [LARGE SCALE GENOMIC DNA]</scope>
    <source>
        <strain evidence="3 4">RCEF 4871</strain>
    </source>
</reference>
<feature type="chain" id="PRO_5007836574" description="DUF7907 domain-containing protein" evidence="1">
    <location>
        <begin position="21"/>
        <end position="227"/>
    </location>
</feature>
<dbReference type="Pfam" id="PF25484">
    <property type="entry name" value="DUF7907"/>
    <property type="match status" value="1"/>
</dbReference>
<dbReference type="Proteomes" id="UP000243498">
    <property type="component" value="Unassembled WGS sequence"/>
</dbReference>
<accession>A0A162JKF0</accession>
<feature type="domain" description="DUF7907" evidence="2">
    <location>
        <begin position="38"/>
        <end position="195"/>
    </location>
</feature>
<feature type="signal peptide" evidence="1">
    <location>
        <begin position="1"/>
        <end position="20"/>
    </location>
</feature>
<organism evidence="3 4">
    <name type="scientific">Metarhizium rileyi (strain RCEF 4871)</name>
    <name type="common">Nomuraea rileyi</name>
    <dbReference type="NCBI Taxonomy" id="1649241"/>
    <lineage>
        <taxon>Eukaryota</taxon>
        <taxon>Fungi</taxon>
        <taxon>Dikarya</taxon>
        <taxon>Ascomycota</taxon>
        <taxon>Pezizomycotina</taxon>
        <taxon>Sordariomycetes</taxon>
        <taxon>Hypocreomycetidae</taxon>
        <taxon>Hypocreales</taxon>
        <taxon>Clavicipitaceae</taxon>
        <taxon>Metarhizium</taxon>
    </lineage>
</organism>
<keyword evidence="1" id="KW-0732">Signal</keyword>
<dbReference type="STRING" id="1081105.A0A162JKF0"/>
<evidence type="ECO:0000256" key="1">
    <source>
        <dbReference type="SAM" id="SignalP"/>
    </source>
</evidence>
<evidence type="ECO:0000313" key="3">
    <source>
        <dbReference type="EMBL" id="OAA45568.1"/>
    </source>
</evidence>
<keyword evidence="4" id="KW-1185">Reference proteome</keyword>
<proteinExistence type="predicted"/>
<dbReference type="InterPro" id="IPR057229">
    <property type="entry name" value="DUF7907"/>
</dbReference>
<evidence type="ECO:0000259" key="2">
    <source>
        <dbReference type="Pfam" id="PF25484"/>
    </source>
</evidence>